<sequence>MQFNILAEGLSSVASKSPPLEFKKPSVGGGFDALKDPTDILDFSKRRVRVVEEILRCSPSLISLQECDHYQSFFKPVLEKLGYKSTYQAKRDSPCLQFGYYSDGVALFWKSDEFALVGEARNGTDIRDVKVPHCIVRLEPVGGRGGGRKRPKLIFATTHLKSKSSAANEEVRRSQIERLCGKIRGIKEDDPGYKVILAGDFNADPVDQPEYRVKAVPQVTLSLPFLTSCYPVEEGGWSTWKRRGEYEAKHMIDYIFVEEGDMEVGRIWGVPKEGDMMEHRLPCWRYPSDHVSIAAEIYCGGGEE</sequence>
<dbReference type="GO" id="GO:0000175">
    <property type="term" value="F:3'-5'-RNA exonuclease activity"/>
    <property type="evidence" value="ECO:0007669"/>
    <property type="project" value="TreeGrafter"/>
</dbReference>
<dbReference type="PANTHER" id="PTHR12121">
    <property type="entry name" value="CARBON CATABOLITE REPRESSOR PROTEIN 4"/>
    <property type="match status" value="1"/>
</dbReference>
<comment type="caution">
    <text evidence="4">The sequence shown here is derived from an EMBL/GenBank/DDBJ whole genome shotgun (WGS) entry which is preliminary data.</text>
</comment>
<gene>
    <name evidence="4" type="ORF">TrRE_jg5440</name>
</gene>
<name>A0A9W7CD87_9STRA</name>
<dbReference type="SUPFAM" id="SSF56219">
    <property type="entry name" value="DNase I-like"/>
    <property type="match status" value="1"/>
</dbReference>
<dbReference type="PANTHER" id="PTHR12121:SF45">
    <property type="entry name" value="NOCTURNIN"/>
    <property type="match status" value="1"/>
</dbReference>
<comment type="similarity">
    <text evidence="1">Belongs to the CCR4/nocturin family.</text>
</comment>
<dbReference type="InterPro" id="IPR050410">
    <property type="entry name" value="CCR4/nocturin_mRNA_transcr"/>
</dbReference>
<organism evidence="4 5">
    <name type="scientific">Triparma retinervis</name>
    <dbReference type="NCBI Taxonomy" id="2557542"/>
    <lineage>
        <taxon>Eukaryota</taxon>
        <taxon>Sar</taxon>
        <taxon>Stramenopiles</taxon>
        <taxon>Ochrophyta</taxon>
        <taxon>Bolidophyceae</taxon>
        <taxon>Parmales</taxon>
        <taxon>Triparmaceae</taxon>
        <taxon>Triparma</taxon>
    </lineage>
</organism>
<evidence type="ECO:0000259" key="3">
    <source>
        <dbReference type="Pfam" id="PF03372"/>
    </source>
</evidence>
<dbReference type="Proteomes" id="UP001165082">
    <property type="component" value="Unassembled WGS sequence"/>
</dbReference>
<feature type="domain" description="Endonuclease/exonuclease/phosphatase" evidence="3">
    <location>
        <begin position="3"/>
        <end position="290"/>
    </location>
</feature>
<dbReference type="AlphaFoldDB" id="A0A9W7CD87"/>
<evidence type="ECO:0000256" key="2">
    <source>
        <dbReference type="ARBA" id="ARBA00022801"/>
    </source>
</evidence>
<dbReference type="Gene3D" id="3.60.10.10">
    <property type="entry name" value="Endonuclease/exonuclease/phosphatase"/>
    <property type="match status" value="1"/>
</dbReference>
<evidence type="ECO:0000313" key="4">
    <source>
        <dbReference type="EMBL" id="GMI04041.1"/>
    </source>
</evidence>
<keyword evidence="5" id="KW-1185">Reference proteome</keyword>
<reference evidence="4" key="1">
    <citation type="submission" date="2022-07" db="EMBL/GenBank/DDBJ databases">
        <title>Genome analysis of Parmales, a sister group of diatoms, reveals the evolutionary specialization of diatoms from phago-mixotrophs to photoautotrophs.</title>
        <authorList>
            <person name="Ban H."/>
            <person name="Sato S."/>
            <person name="Yoshikawa S."/>
            <person name="Kazumasa Y."/>
            <person name="Nakamura Y."/>
            <person name="Ichinomiya M."/>
            <person name="Saitoh K."/>
            <person name="Sato N."/>
            <person name="Blanc-Mathieu R."/>
            <person name="Endo H."/>
            <person name="Kuwata A."/>
            <person name="Ogata H."/>
        </authorList>
    </citation>
    <scope>NUCLEOTIDE SEQUENCE</scope>
</reference>
<dbReference type="GO" id="GO:0006139">
    <property type="term" value="P:nucleobase-containing compound metabolic process"/>
    <property type="evidence" value="ECO:0007669"/>
    <property type="project" value="UniProtKB-ARBA"/>
</dbReference>
<proteinExistence type="inferred from homology"/>
<dbReference type="Pfam" id="PF03372">
    <property type="entry name" value="Exo_endo_phos"/>
    <property type="match status" value="1"/>
</dbReference>
<accession>A0A9W7CD87</accession>
<protein>
    <recommendedName>
        <fullName evidence="3">Endonuclease/exonuclease/phosphatase domain-containing protein</fullName>
    </recommendedName>
</protein>
<dbReference type="InterPro" id="IPR036691">
    <property type="entry name" value="Endo/exonu/phosph_ase_sf"/>
</dbReference>
<evidence type="ECO:0000256" key="1">
    <source>
        <dbReference type="ARBA" id="ARBA00010774"/>
    </source>
</evidence>
<dbReference type="OrthoDB" id="428734at2759"/>
<dbReference type="InterPro" id="IPR005135">
    <property type="entry name" value="Endo/exonuclease/phosphatase"/>
</dbReference>
<dbReference type="EMBL" id="BRXZ01000058">
    <property type="protein sequence ID" value="GMI04041.1"/>
    <property type="molecule type" value="Genomic_DNA"/>
</dbReference>
<keyword evidence="2" id="KW-0378">Hydrolase</keyword>
<evidence type="ECO:0000313" key="5">
    <source>
        <dbReference type="Proteomes" id="UP001165082"/>
    </source>
</evidence>